<evidence type="ECO:0000313" key="2">
    <source>
        <dbReference type="Proteomes" id="UP000509478"/>
    </source>
</evidence>
<dbReference type="GO" id="GO:0016829">
    <property type="term" value="F:lyase activity"/>
    <property type="evidence" value="ECO:0007669"/>
    <property type="project" value="UniProtKB-KW"/>
</dbReference>
<organism evidence="1 2">
    <name type="scientific">Nitrosopumilus ureiphilus</name>
    <dbReference type="NCBI Taxonomy" id="1470067"/>
    <lineage>
        <taxon>Archaea</taxon>
        <taxon>Nitrososphaerota</taxon>
        <taxon>Nitrososphaeria</taxon>
        <taxon>Nitrosopumilales</taxon>
        <taxon>Nitrosopumilaceae</taxon>
        <taxon>Nitrosopumilus</taxon>
    </lineage>
</organism>
<reference evidence="1 2" key="1">
    <citation type="submission" date="2018-02" db="EMBL/GenBank/DDBJ databases">
        <title>Complete genome of Nitrosopumilus ureaphilus PS0.</title>
        <authorList>
            <person name="Qin W."/>
            <person name="Zheng Y."/>
            <person name="Stahl D.A."/>
        </authorList>
    </citation>
    <scope>NUCLEOTIDE SEQUENCE [LARGE SCALE GENOMIC DNA]</scope>
    <source>
        <strain evidence="1 2">PS0</strain>
    </source>
</reference>
<dbReference type="SUPFAM" id="SSF48371">
    <property type="entry name" value="ARM repeat"/>
    <property type="match status" value="1"/>
</dbReference>
<sequence>MPSEERFNFCENILKNDDDESRRWDAVWLVGELAENINENHRIRQKVADLMEWVLRNDSNGVVKHEASFQIAARNLREKIPLLVEISLNDKSVLSKHEAIESLGLMRAFEVEEDIKLALKDPSSDVRETAEFILKRFKRLRNSGEYTPSEIL</sequence>
<evidence type="ECO:0000313" key="1">
    <source>
        <dbReference type="EMBL" id="QLH06916.1"/>
    </source>
</evidence>
<keyword evidence="2" id="KW-1185">Reference proteome</keyword>
<accession>A0A7D5R1W4</accession>
<dbReference type="AlphaFoldDB" id="A0A7D5R1W4"/>
<keyword evidence="1" id="KW-0456">Lyase</keyword>
<name>A0A7D5R1W4_9ARCH</name>
<protein>
    <submittedName>
        <fullName evidence="1">PBS lyase</fullName>
    </submittedName>
</protein>
<gene>
    <name evidence="1" type="ORF">C5F50_07400</name>
</gene>
<dbReference type="KEGG" id="nue:C5F50_07400"/>
<dbReference type="InterPro" id="IPR011989">
    <property type="entry name" value="ARM-like"/>
</dbReference>
<proteinExistence type="predicted"/>
<dbReference type="InterPro" id="IPR016024">
    <property type="entry name" value="ARM-type_fold"/>
</dbReference>
<dbReference type="EMBL" id="CP026995">
    <property type="protein sequence ID" value="QLH06916.1"/>
    <property type="molecule type" value="Genomic_DNA"/>
</dbReference>
<dbReference type="Proteomes" id="UP000509478">
    <property type="component" value="Chromosome"/>
</dbReference>
<dbReference type="Gene3D" id="1.25.10.10">
    <property type="entry name" value="Leucine-rich Repeat Variant"/>
    <property type="match status" value="1"/>
</dbReference>